<dbReference type="GO" id="GO:0005737">
    <property type="term" value="C:cytoplasm"/>
    <property type="evidence" value="ECO:0007669"/>
    <property type="project" value="UniProtKB-SubCell"/>
</dbReference>
<dbReference type="SUPFAM" id="SSF56214">
    <property type="entry name" value="4'-phosphopantetheinyl transferase"/>
    <property type="match status" value="1"/>
</dbReference>
<evidence type="ECO:0000313" key="10">
    <source>
        <dbReference type="EMBL" id="GBF31884.1"/>
    </source>
</evidence>
<keyword evidence="8" id="KW-0963">Cytoplasm</keyword>
<evidence type="ECO:0000256" key="8">
    <source>
        <dbReference type="HAMAP-Rule" id="MF_00101"/>
    </source>
</evidence>
<dbReference type="NCBIfam" id="TIGR00556">
    <property type="entry name" value="pantethn_trn"/>
    <property type="match status" value="1"/>
</dbReference>
<keyword evidence="11" id="KW-1185">Reference proteome</keyword>
<comment type="subcellular location">
    <subcellularLocation>
        <location evidence="8">Cytoplasm</location>
    </subcellularLocation>
</comment>
<comment type="similarity">
    <text evidence="8">Belongs to the P-Pant transferase superfamily. AcpS family.</text>
</comment>
<proteinExistence type="inferred from homology"/>
<keyword evidence="6 8" id="KW-0443">Lipid metabolism</keyword>
<feature type="domain" description="4'-phosphopantetheinyl transferase" evidence="9">
    <location>
        <begin position="4"/>
        <end position="95"/>
    </location>
</feature>
<feature type="binding site" evidence="8">
    <location>
        <position position="8"/>
    </location>
    <ligand>
        <name>Mg(2+)</name>
        <dbReference type="ChEBI" id="CHEBI:18420"/>
    </ligand>
</feature>
<dbReference type="OrthoDB" id="517356at2"/>
<reference evidence="11" key="1">
    <citation type="submission" date="2018-02" db="EMBL/GenBank/DDBJ databases">
        <title>Genome sequence of Desulfocucumis palustris strain NAW-5.</title>
        <authorList>
            <person name="Watanabe M."/>
            <person name="Kojima H."/>
            <person name="Fukui M."/>
        </authorList>
    </citation>
    <scope>NUCLEOTIDE SEQUENCE [LARGE SCALE GENOMIC DNA]</scope>
    <source>
        <strain evidence="11">NAW-5</strain>
    </source>
</reference>
<feature type="binding site" evidence="8">
    <location>
        <position position="57"/>
    </location>
    <ligand>
        <name>Mg(2+)</name>
        <dbReference type="ChEBI" id="CHEBI:18420"/>
    </ligand>
</feature>
<accession>A0A2L2X7K5</accession>
<organism evidence="10 11">
    <name type="scientific">Desulfocucumis palustris</name>
    <dbReference type="NCBI Taxonomy" id="1898651"/>
    <lineage>
        <taxon>Bacteria</taxon>
        <taxon>Bacillati</taxon>
        <taxon>Bacillota</taxon>
        <taxon>Clostridia</taxon>
        <taxon>Eubacteriales</taxon>
        <taxon>Desulfocucumaceae</taxon>
        <taxon>Desulfocucumis</taxon>
    </lineage>
</organism>
<comment type="catalytic activity">
    <reaction evidence="8">
        <text>apo-[ACP] + CoA = holo-[ACP] + adenosine 3',5'-bisphosphate + H(+)</text>
        <dbReference type="Rhea" id="RHEA:12068"/>
        <dbReference type="Rhea" id="RHEA-COMP:9685"/>
        <dbReference type="Rhea" id="RHEA-COMP:9690"/>
        <dbReference type="ChEBI" id="CHEBI:15378"/>
        <dbReference type="ChEBI" id="CHEBI:29999"/>
        <dbReference type="ChEBI" id="CHEBI:57287"/>
        <dbReference type="ChEBI" id="CHEBI:58343"/>
        <dbReference type="ChEBI" id="CHEBI:64479"/>
        <dbReference type="EC" id="2.7.8.7"/>
    </reaction>
</comment>
<evidence type="ECO:0000259" key="9">
    <source>
        <dbReference type="Pfam" id="PF01648"/>
    </source>
</evidence>
<evidence type="ECO:0000313" key="11">
    <source>
        <dbReference type="Proteomes" id="UP000239549"/>
    </source>
</evidence>
<evidence type="ECO:0000256" key="2">
    <source>
        <dbReference type="ARBA" id="ARBA00022679"/>
    </source>
</evidence>
<evidence type="ECO:0000256" key="4">
    <source>
        <dbReference type="ARBA" id="ARBA00022832"/>
    </source>
</evidence>
<evidence type="ECO:0000256" key="6">
    <source>
        <dbReference type="ARBA" id="ARBA00023098"/>
    </source>
</evidence>
<protein>
    <recommendedName>
        <fullName evidence="8">Holo-[acyl-carrier-protein] synthase</fullName>
        <shortName evidence="8">Holo-ACP synthase</shortName>
        <ecNumber evidence="8">2.7.8.7</ecNumber>
    </recommendedName>
    <alternativeName>
        <fullName evidence="8">4'-phosphopantetheinyl transferase AcpS</fullName>
    </alternativeName>
</protein>
<keyword evidence="1 8" id="KW-0444">Lipid biosynthesis</keyword>
<evidence type="ECO:0000256" key="1">
    <source>
        <dbReference type="ARBA" id="ARBA00022516"/>
    </source>
</evidence>
<comment type="function">
    <text evidence="8">Transfers the 4'-phosphopantetheine moiety from coenzyme A to a Ser of acyl-carrier-protein.</text>
</comment>
<evidence type="ECO:0000256" key="3">
    <source>
        <dbReference type="ARBA" id="ARBA00022723"/>
    </source>
</evidence>
<dbReference type="Gene3D" id="3.90.470.20">
    <property type="entry name" value="4'-phosphopantetheinyl transferase domain"/>
    <property type="match status" value="1"/>
</dbReference>
<dbReference type="Pfam" id="PF01648">
    <property type="entry name" value="ACPS"/>
    <property type="match status" value="1"/>
</dbReference>
<keyword evidence="5 8" id="KW-0460">Magnesium</keyword>
<dbReference type="InterPro" id="IPR008278">
    <property type="entry name" value="4-PPantetheinyl_Trfase_dom"/>
</dbReference>
<comment type="caution">
    <text evidence="10">The sequence shown here is derived from an EMBL/GenBank/DDBJ whole genome shotgun (WGS) entry which is preliminary data.</text>
</comment>
<name>A0A2L2X7K5_9FIRM</name>
<keyword evidence="2 8" id="KW-0808">Transferase</keyword>
<evidence type="ECO:0000256" key="5">
    <source>
        <dbReference type="ARBA" id="ARBA00022842"/>
    </source>
</evidence>
<dbReference type="AlphaFoldDB" id="A0A2L2X7K5"/>
<dbReference type="EC" id="2.7.8.7" evidence="8"/>
<keyword evidence="7 8" id="KW-0275">Fatty acid biosynthesis</keyword>
<dbReference type="InterPro" id="IPR004568">
    <property type="entry name" value="Ppantetheine-prot_Trfase_dom"/>
</dbReference>
<evidence type="ECO:0000256" key="7">
    <source>
        <dbReference type="ARBA" id="ARBA00023160"/>
    </source>
</evidence>
<dbReference type="GO" id="GO:0000287">
    <property type="term" value="F:magnesium ion binding"/>
    <property type="evidence" value="ECO:0007669"/>
    <property type="project" value="UniProtKB-UniRule"/>
</dbReference>
<comment type="cofactor">
    <cofactor evidence="8">
        <name>Mg(2+)</name>
        <dbReference type="ChEBI" id="CHEBI:18420"/>
    </cofactor>
</comment>
<gene>
    <name evidence="8" type="primary">acpS</name>
    <name evidence="10" type="ORF">DCCM_0068</name>
</gene>
<dbReference type="InterPro" id="IPR037143">
    <property type="entry name" value="4-PPantetheinyl_Trfase_dom_sf"/>
</dbReference>
<keyword evidence="4 8" id="KW-0276">Fatty acid metabolism</keyword>
<keyword evidence="3 8" id="KW-0479">Metal-binding</keyword>
<sequence>MVLGIGTDIIEIERIEKAVNRYGFRFLNRVYTAAETGLCSSRKDPYPCYAARFAAKEAVLKALGTGLAGCRWTDVEVCGTPSGAPEVKLAGRAVELAGAAGVTAVLLSLSHDRGRAVAFAVALKGGMDFAYRNSTGNEGD</sequence>
<dbReference type="NCBIfam" id="TIGR00516">
    <property type="entry name" value="acpS"/>
    <property type="match status" value="1"/>
</dbReference>
<dbReference type="HAMAP" id="MF_00101">
    <property type="entry name" value="AcpS"/>
    <property type="match status" value="1"/>
</dbReference>
<dbReference type="Proteomes" id="UP000239549">
    <property type="component" value="Unassembled WGS sequence"/>
</dbReference>
<dbReference type="GO" id="GO:0006633">
    <property type="term" value="P:fatty acid biosynthetic process"/>
    <property type="evidence" value="ECO:0007669"/>
    <property type="project" value="UniProtKB-UniRule"/>
</dbReference>
<dbReference type="EMBL" id="BFAV01000003">
    <property type="protein sequence ID" value="GBF31884.1"/>
    <property type="molecule type" value="Genomic_DNA"/>
</dbReference>
<dbReference type="GO" id="GO:0008897">
    <property type="term" value="F:holo-[acyl-carrier-protein] synthase activity"/>
    <property type="evidence" value="ECO:0007669"/>
    <property type="project" value="UniProtKB-UniRule"/>
</dbReference>
<dbReference type="RefSeq" id="WP_104370487.1">
    <property type="nucleotide sequence ID" value="NZ_BFAV01000003.1"/>
</dbReference>
<dbReference type="InterPro" id="IPR002582">
    <property type="entry name" value="ACPS"/>
</dbReference>